<proteinExistence type="predicted"/>
<evidence type="ECO:0000256" key="1">
    <source>
        <dbReference type="SAM" id="MobiDB-lite"/>
    </source>
</evidence>
<dbReference type="Pfam" id="PF17280">
    <property type="entry name" value="DUF5345"/>
    <property type="match status" value="1"/>
</dbReference>
<feature type="transmembrane region" description="Helical" evidence="2">
    <location>
        <begin position="104"/>
        <end position="121"/>
    </location>
</feature>
<evidence type="ECO:0000313" key="3">
    <source>
        <dbReference type="EMBL" id="MZQ82934.1"/>
    </source>
</evidence>
<protein>
    <recommendedName>
        <fullName evidence="5">YxlC family protein</fullName>
    </recommendedName>
</protein>
<accession>A0A6L8UYC2</accession>
<keyword evidence="2" id="KW-0812">Transmembrane</keyword>
<feature type="region of interest" description="Disordered" evidence="1">
    <location>
        <begin position="1"/>
        <end position="34"/>
    </location>
</feature>
<keyword evidence="2" id="KW-0472">Membrane</keyword>
<reference evidence="3 4" key="1">
    <citation type="submission" date="2019-12" db="EMBL/GenBank/DDBJ databases">
        <title>Paenibacillus sp. nov. sp. isolated from soil.</title>
        <authorList>
            <person name="Kim J."/>
            <person name="Jeong S.E."/>
            <person name="Jung H.S."/>
            <person name="Jeon C.O."/>
        </authorList>
    </citation>
    <scope>NUCLEOTIDE SEQUENCE [LARGE SCALE GENOMIC DNA]</scope>
    <source>
        <strain evidence="3 4">5J-6</strain>
    </source>
</reference>
<name>A0A6L8UYC2_9BACL</name>
<feature type="compositionally biased region" description="Polar residues" evidence="1">
    <location>
        <begin position="13"/>
        <end position="34"/>
    </location>
</feature>
<evidence type="ECO:0000313" key="4">
    <source>
        <dbReference type="Proteomes" id="UP000481087"/>
    </source>
</evidence>
<dbReference type="RefSeq" id="WP_161407094.1">
    <property type="nucleotide sequence ID" value="NZ_WTUZ01000015.1"/>
</dbReference>
<dbReference type="InterPro" id="IPR035238">
    <property type="entry name" value="DUF5345"/>
</dbReference>
<dbReference type="EMBL" id="WTUZ01000015">
    <property type="protein sequence ID" value="MZQ82934.1"/>
    <property type="molecule type" value="Genomic_DNA"/>
</dbReference>
<comment type="caution">
    <text evidence="3">The sequence shown here is derived from an EMBL/GenBank/DDBJ whole genome shotgun (WGS) entry which is preliminary data.</text>
</comment>
<gene>
    <name evidence="3" type="ORF">GQF01_12540</name>
</gene>
<organism evidence="3 4">
    <name type="scientific">Paenibacillus silvestris</name>
    <dbReference type="NCBI Taxonomy" id="2606219"/>
    <lineage>
        <taxon>Bacteria</taxon>
        <taxon>Bacillati</taxon>
        <taxon>Bacillota</taxon>
        <taxon>Bacilli</taxon>
        <taxon>Bacillales</taxon>
        <taxon>Paenibacillaceae</taxon>
        <taxon>Paenibacillus</taxon>
    </lineage>
</organism>
<feature type="transmembrane region" description="Helical" evidence="2">
    <location>
        <begin position="79"/>
        <end position="98"/>
    </location>
</feature>
<keyword evidence="4" id="KW-1185">Reference proteome</keyword>
<sequence length="130" mass="14334">MDDFQDANHKRPQTSSSGRKQDGPSNNTEAETEAAVQSLQQGLDALDGLFPASRPSSAWFDQQIAAVQKKQRSLLLSDLLKLWGAALLLLYLLFMVAAAQPVTFITFQALAILVPLAWLLLRKQVDSHET</sequence>
<evidence type="ECO:0000256" key="2">
    <source>
        <dbReference type="SAM" id="Phobius"/>
    </source>
</evidence>
<dbReference type="AlphaFoldDB" id="A0A6L8UYC2"/>
<keyword evidence="2" id="KW-1133">Transmembrane helix</keyword>
<evidence type="ECO:0008006" key="5">
    <source>
        <dbReference type="Google" id="ProtNLM"/>
    </source>
</evidence>
<dbReference type="Proteomes" id="UP000481087">
    <property type="component" value="Unassembled WGS sequence"/>
</dbReference>